<evidence type="ECO:0000313" key="2">
    <source>
        <dbReference type="EMBL" id="CAD6216556.1"/>
    </source>
</evidence>
<feature type="region of interest" description="Disordered" evidence="1">
    <location>
        <begin position="1"/>
        <end position="25"/>
    </location>
</feature>
<dbReference type="PANTHER" id="PTHR33085:SF47">
    <property type="entry name" value="OS02G0513400 PROTEIN"/>
    <property type="match status" value="1"/>
</dbReference>
<reference evidence="2" key="1">
    <citation type="submission" date="2020-10" db="EMBL/GenBank/DDBJ databases">
        <authorList>
            <person name="Han B."/>
            <person name="Lu T."/>
            <person name="Zhao Q."/>
            <person name="Huang X."/>
            <person name="Zhao Y."/>
        </authorList>
    </citation>
    <scope>NUCLEOTIDE SEQUENCE</scope>
</reference>
<dbReference type="AlphaFoldDB" id="A0A811N516"/>
<dbReference type="OrthoDB" id="685686at2759"/>
<evidence type="ECO:0000313" key="3">
    <source>
        <dbReference type="Proteomes" id="UP000604825"/>
    </source>
</evidence>
<dbReference type="EMBL" id="CAJGYO010000003">
    <property type="protein sequence ID" value="CAD6216556.1"/>
    <property type="molecule type" value="Genomic_DNA"/>
</dbReference>
<evidence type="ECO:0000256" key="1">
    <source>
        <dbReference type="SAM" id="MobiDB-lite"/>
    </source>
</evidence>
<dbReference type="PANTHER" id="PTHR33085">
    <property type="entry name" value="OS12G0113100 PROTEIN-RELATED"/>
    <property type="match status" value="1"/>
</dbReference>
<accession>A0A811N516</accession>
<dbReference type="Pfam" id="PF07893">
    <property type="entry name" value="DUF1668"/>
    <property type="match status" value="1"/>
</dbReference>
<proteinExistence type="predicted"/>
<gene>
    <name evidence="2" type="ORF">NCGR_LOCUS10739</name>
</gene>
<organism evidence="2 3">
    <name type="scientific">Miscanthus lutarioriparius</name>
    <dbReference type="NCBI Taxonomy" id="422564"/>
    <lineage>
        <taxon>Eukaryota</taxon>
        <taxon>Viridiplantae</taxon>
        <taxon>Streptophyta</taxon>
        <taxon>Embryophyta</taxon>
        <taxon>Tracheophyta</taxon>
        <taxon>Spermatophyta</taxon>
        <taxon>Magnoliopsida</taxon>
        <taxon>Liliopsida</taxon>
        <taxon>Poales</taxon>
        <taxon>Poaceae</taxon>
        <taxon>PACMAD clade</taxon>
        <taxon>Panicoideae</taxon>
        <taxon>Andropogonodae</taxon>
        <taxon>Andropogoneae</taxon>
        <taxon>Saccharinae</taxon>
        <taxon>Miscanthus</taxon>
    </lineage>
</organism>
<feature type="region of interest" description="Disordered" evidence="1">
    <location>
        <begin position="52"/>
        <end position="76"/>
    </location>
</feature>
<sequence length="377" mass="42533">MSSKRRAVGQDDEPRPSLRHCRRHRHAAGRRKHLYLVLDDWNNGFSIHKIDPDSLDDESPAGAGQGQQHLPEPPVLRLESPIGSVPHDRVSFSALGTKMLVFMNHRCALVYDTETAVVSIGPHAPARMLCGSGVTVPAGGMLYALSHRFFDKEDPSSFHVMQQEGGGWSWKTLPEPPPSFTSRQIVVSHALHPDGCTIFMTMADGGTPGEPLGTYSFNTERSEWRSHGDWALPFFGQGYFDSELDAWVGLHWEGYVCSCQVASRSRSSTSESSMILMTKEKLAYDYEDWTDRRGSASLTYMNMMGGTSKFCVVQTMMPDGVDDEDRDYCSARQLRFTMFGLKYDRSGELRITNRRSTRSFLLSRHRYNLFVPFALWI</sequence>
<keyword evidence="3" id="KW-1185">Reference proteome</keyword>
<comment type="caution">
    <text evidence="2">The sequence shown here is derived from an EMBL/GenBank/DDBJ whole genome shotgun (WGS) entry which is preliminary data.</text>
</comment>
<dbReference type="Proteomes" id="UP000604825">
    <property type="component" value="Unassembled WGS sequence"/>
</dbReference>
<name>A0A811N516_9POAL</name>
<protein>
    <submittedName>
        <fullName evidence="2">Uncharacterized protein</fullName>
    </submittedName>
</protein>
<dbReference type="InterPro" id="IPR012871">
    <property type="entry name" value="DUF1668_ORYSA"/>
</dbReference>